<dbReference type="CDD" id="cd02042">
    <property type="entry name" value="ParAB_family"/>
    <property type="match status" value="1"/>
</dbReference>
<name>A0AAX0LAS4_9BACT</name>
<dbReference type="Proteomes" id="UP000189728">
    <property type="component" value="Unassembled WGS sequence"/>
</dbReference>
<dbReference type="PIRSF" id="PIRSF009320">
    <property type="entry name" value="Nuc_binding_HP_1000"/>
    <property type="match status" value="1"/>
</dbReference>
<evidence type="ECO:0000313" key="2">
    <source>
        <dbReference type="EMBL" id="OPA80752.1"/>
    </source>
</evidence>
<dbReference type="PANTHER" id="PTHR13696:SF96">
    <property type="entry name" value="COBQ_COBB_MIND_PARA NUCLEOTIDE BINDING DOMAIN-CONTAINING PROTEIN"/>
    <property type="match status" value="1"/>
</dbReference>
<dbReference type="SUPFAM" id="SSF52540">
    <property type="entry name" value="P-loop containing nucleoside triphosphate hydrolases"/>
    <property type="match status" value="1"/>
</dbReference>
<sequence length="218" mass="24730">MIVSICNEKGGSGKSTLATNIAINQSLSKNELPLLMDTDPQKSIATFLNIRNEENKPKVFDFTYKYGENLKEFLQSYSGNKDIIIDTGGRDSREMRIAIALSDMIIIPTIPSQFDVSVLDKMVNVIKMAKEQNEKLIAYIVINRASTNPFLYKKIESLKSFIEEIEQDYIKLAETIIYERERYKVATQLGLGVVEIKDGNKAESEIKNLCLELFNTNK</sequence>
<accession>A0AAX0LAS4</accession>
<dbReference type="InterPro" id="IPR002586">
    <property type="entry name" value="CobQ/CobB/MinD/ParA_Nub-bd_dom"/>
</dbReference>
<dbReference type="InterPro" id="IPR027417">
    <property type="entry name" value="P-loop_NTPase"/>
</dbReference>
<gene>
    <name evidence="2" type="ORF">BFG04_08510</name>
</gene>
<protein>
    <submittedName>
        <fullName evidence="2">Chromosome partitioning protein ParA</fullName>
    </submittedName>
</protein>
<comment type="caution">
    <text evidence="2">The sequence shown here is derived from an EMBL/GenBank/DDBJ whole genome shotgun (WGS) entry which is preliminary data.</text>
</comment>
<proteinExistence type="predicted"/>
<organism evidence="2 3">
    <name type="scientific">Campylobacter pinnipediorum subsp. pinnipediorum</name>
    <dbReference type="NCBI Taxonomy" id="1660067"/>
    <lineage>
        <taxon>Bacteria</taxon>
        <taxon>Pseudomonadati</taxon>
        <taxon>Campylobacterota</taxon>
        <taxon>Epsilonproteobacteria</taxon>
        <taxon>Campylobacterales</taxon>
        <taxon>Campylobacteraceae</taxon>
        <taxon>Campylobacter</taxon>
    </lineage>
</organism>
<dbReference type="Pfam" id="PF01656">
    <property type="entry name" value="CbiA"/>
    <property type="match status" value="1"/>
</dbReference>
<reference evidence="2 3" key="1">
    <citation type="submission" date="2016-08" db="EMBL/GenBank/DDBJ databases">
        <title>Campylobacter species from sea mammals.</title>
        <authorList>
            <person name="Gilbert M.J."/>
            <person name="Byrne B.A."/>
            <person name="Zomer A.L."/>
            <person name="Wagenaar J.A."/>
        </authorList>
    </citation>
    <scope>NUCLEOTIDE SEQUENCE [LARGE SCALE GENOMIC DNA]</scope>
    <source>
        <strain evidence="2 3">1105248</strain>
    </source>
</reference>
<dbReference type="EMBL" id="MCRK01000014">
    <property type="protein sequence ID" value="OPA80752.1"/>
    <property type="molecule type" value="Genomic_DNA"/>
</dbReference>
<dbReference type="InterPro" id="IPR050678">
    <property type="entry name" value="DNA_Partitioning_ATPase"/>
</dbReference>
<evidence type="ECO:0000259" key="1">
    <source>
        <dbReference type="Pfam" id="PF01656"/>
    </source>
</evidence>
<dbReference type="PANTHER" id="PTHR13696">
    <property type="entry name" value="P-LOOP CONTAINING NUCLEOSIDE TRIPHOSPHATE HYDROLASE"/>
    <property type="match status" value="1"/>
</dbReference>
<dbReference type="Gene3D" id="3.40.50.300">
    <property type="entry name" value="P-loop containing nucleotide triphosphate hydrolases"/>
    <property type="match status" value="1"/>
</dbReference>
<evidence type="ECO:0000313" key="3">
    <source>
        <dbReference type="Proteomes" id="UP000189728"/>
    </source>
</evidence>
<feature type="domain" description="CobQ/CobB/MinD/ParA nucleotide binding" evidence="1">
    <location>
        <begin position="3"/>
        <end position="180"/>
    </location>
</feature>
<dbReference type="AlphaFoldDB" id="A0AAX0LAS4"/>
<dbReference type="RefSeq" id="WP_078415343.1">
    <property type="nucleotide sequence ID" value="NZ_CP012546.1"/>
</dbReference>